<keyword evidence="4" id="KW-1139">Helical capsid protein</keyword>
<keyword evidence="8" id="KW-0543">Viral nucleoprotein</keyword>
<keyword evidence="7" id="KW-0694">RNA-binding</keyword>
<name>A0AAE9P6U8_9RHAB</name>
<proteinExistence type="predicted"/>
<feature type="domain" description="Rhabdovirus nucleocapsid" evidence="13">
    <location>
        <begin position="20"/>
        <end position="412"/>
    </location>
</feature>
<dbReference type="GO" id="GO:0019013">
    <property type="term" value="C:viral nucleocapsid"/>
    <property type="evidence" value="ECO:0007669"/>
    <property type="project" value="UniProtKB-KW"/>
</dbReference>
<dbReference type="GO" id="GO:0030430">
    <property type="term" value="C:host cell cytoplasm"/>
    <property type="evidence" value="ECO:0007669"/>
    <property type="project" value="UniProtKB-SubCell"/>
</dbReference>
<dbReference type="SUPFAM" id="SSF140809">
    <property type="entry name" value="Rhabdovirus nucleoprotein-like"/>
    <property type="match status" value="1"/>
</dbReference>
<evidence type="ECO:0000256" key="11">
    <source>
        <dbReference type="ARBA" id="ARBA00033344"/>
    </source>
</evidence>
<evidence type="ECO:0000256" key="4">
    <source>
        <dbReference type="ARBA" id="ARBA00022497"/>
    </source>
</evidence>
<dbReference type="GO" id="GO:0019029">
    <property type="term" value="C:helical viral capsid"/>
    <property type="evidence" value="ECO:0007669"/>
    <property type="project" value="UniProtKB-KW"/>
</dbReference>
<keyword evidence="15" id="KW-1185">Reference proteome</keyword>
<keyword evidence="9" id="KW-1035">Host cytoplasm</keyword>
<dbReference type="InterPro" id="IPR023331">
    <property type="entry name" value="Rhabdovirus_ncapsid_C"/>
</dbReference>
<dbReference type="Pfam" id="PF00945">
    <property type="entry name" value="Rhabdo_ncap"/>
    <property type="match status" value="1"/>
</dbReference>
<accession>A0AAE9P6U8</accession>
<keyword evidence="10" id="KW-0687">Ribonucleoprotein</keyword>
<evidence type="ECO:0000256" key="5">
    <source>
        <dbReference type="ARBA" id="ARBA00022561"/>
    </source>
</evidence>
<evidence type="ECO:0000256" key="9">
    <source>
        <dbReference type="ARBA" id="ARBA00023200"/>
    </source>
</evidence>
<dbReference type="GO" id="GO:1990904">
    <property type="term" value="C:ribonucleoprotein complex"/>
    <property type="evidence" value="ECO:0007669"/>
    <property type="project" value="UniProtKB-KW"/>
</dbReference>
<dbReference type="Gene3D" id="1.10.3570.10">
    <property type="entry name" value="Rhabdovirus nucleocapsid protein like domain"/>
    <property type="match status" value="1"/>
</dbReference>
<evidence type="ECO:0000256" key="7">
    <source>
        <dbReference type="ARBA" id="ARBA00022884"/>
    </source>
</evidence>
<evidence type="ECO:0000256" key="1">
    <source>
        <dbReference type="ARBA" id="ARBA00004192"/>
    </source>
</evidence>
<evidence type="ECO:0000259" key="13">
    <source>
        <dbReference type="Pfam" id="PF00945"/>
    </source>
</evidence>
<feature type="compositionally biased region" description="Polar residues" evidence="12">
    <location>
        <begin position="396"/>
        <end position="405"/>
    </location>
</feature>
<dbReference type="EMBL" id="MZ682616">
    <property type="protein sequence ID" value="UYD62334.1"/>
    <property type="molecule type" value="Viral_cRNA"/>
</dbReference>
<organism evidence="14 15">
    <name type="scientific">Boana pugnax lyssa-like virus 1</name>
    <dbReference type="NCBI Taxonomy" id="2985438"/>
    <lineage>
        <taxon>Viruses</taxon>
        <taxon>Riboviria</taxon>
        <taxon>Orthornavirae</taxon>
        <taxon>Negarnaviricota</taxon>
        <taxon>Haploviricotina</taxon>
        <taxon>Monjiviricetes</taxon>
        <taxon>Mononegavirales</taxon>
        <taxon>Rhabdoviridae</taxon>
        <taxon>Alpharhabdovirinae</taxon>
        <taxon>Amplylivirus</taxon>
        <taxon>Amplylivirus pugnax</taxon>
    </lineage>
</organism>
<evidence type="ECO:0000313" key="14">
    <source>
        <dbReference type="EMBL" id="UYD62334.1"/>
    </source>
</evidence>
<dbReference type="Proteomes" id="UP001251755">
    <property type="component" value="Segment"/>
</dbReference>
<reference evidence="14" key="1">
    <citation type="submission" date="2021-08" db="EMBL/GenBank/DDBJ databases">
        <title>A novel Lyssa-like virus in the tree frog Boana pugnax.</title>
        <authorList>
            <person name="Melo F.L."/>
            <person name="Alves J.E."/>
        </authorList>
    </citation>
    <scope>NUCLEOTIDE SEQUENCE</scope>
    <source>
        <strain evidence="14">Antioquia</strain>
    </source>
</reference>
<evidence type="ECO:0000256" key="6">
    <source>
        <dbReference type="ARBA" id="ARBA00022844"/>
    </source>
</evidence>
<evidence type="ECO:0000256" key="3">
    <source>
        <dbReference type="ARBA" id="ARBA00014389"/>
    </source>
</evidence>
<evidence type="ECO:0000313" key="15">
    <source>
        <dbReference type="Proteomes" id="UP001251755"/>
    </source>
</evidence>
<evidence type="ECO:0000256" key="8">
    <source>
        <dbReference type="ARBA" id="ARBA00023086"/>
    </source>
</evidence>
<feature type="region of interest" description="Disordered" evidence="12">
    <location>
        <begin position="386"/>
        <end position="405"/>
    </location>
</feature>
<comment type="subcellular location">
    <subcellularLocation>
        <location evidence="1">Host cytoplasm</location>
    </subcellularLocation>
    <subcellularLocation>
        <location evidence="2">Virion</location>
    </subcellularLocation>
</comment>
<dbReference type="InterPro" id="IPR035961">
    <property type="entry name" value="Rhabdovirus_nucleoprotein-like"/>
</dbReference>
<evidence type="ECO:0000256" key="10">
    <source>
        <dbReference type="ARBA" id="ARBA00023274"/>
    </source>
</evidence>
<keyword evidence="6" id="KW-0946">Virion</keyword>
<dbReference type="Gene3D" id="1.10.3610.10">
    <property type="entry name" value="Nucleoprotein"/>
    <property type="match status" value="1"/>
</dbReference>
<dbReference type="GO" id="GO:0003723">
    <property type="term" value="F:RNA binding"/>
    <property type="evidence" value="ECO:0007669"/>
    <property type="project" value="UniProtKB-KW"/>
</dbReference>
<dbReference type="InterPro" id="IPR023330">
    <property type="entry name" value="Rhabdovirus_ncapsid_N"/>
</dbReference>
<evidence type="ECO:0000256" key="2">
    <source>
        <dbReference type="ARBA" id="ARBA00004328"/>
    </source>
</evidence>
<protein>
    <recommendedName>
        <fullName evidence="3">Nucleoprotein</fullName>
    </recommendedName>
    <alternativeName>
        <fullName evidence="11">Nucleocapsid protein</fullName>
    </alternativeName>
</protein>
<evidence type="ECO:0000256" key="12">
    <source>
        <dbReference type="SAM" id="MobiDB-lite"/>
    </source>
</evidence>
<sequence>MTSKPVLIIRDGSQTKTHLTPQVITDQYEYKYPSENKGKKPEIEVGRCMDVDKGYNSVLQKFNTGTPSLNDTLSYLVAVLPLIEATLEDDWESYDITIGKKNDKITPLSLLQVKYIQRELNFDFIGQPVTPDNSKKLTLAGLILAIYRLGKIKAAQTGNYRQTLADRIQSILTTTPFSDIITAGVLYTTATTVAPWITNSDFRKIVGAVDMFFMKFEHEYSAMRVGTVVTAYEDCSALSSLTYFINKLGLTPEESVTYFFHPSIVRDLERLWNPGQEIEKSDSYFVHFKALGFSGKSPYSSNAAGYLYNCIHFTGSYLGDPRSLNAAVIDDKAPNEMIVIAAFLGDAFWGTSTYTRQLFLDDNDYEEYKKMMDDMDDFSDAGSVMINDNAEGGGENRSQSRNPQSVYLKIVNEKGVMTRDQKKRFQDVVRRITPRPGSFGQFITNLLSST</sequence>
<keyword evidence="5" id="KW-0167">Capsid protein</keyword>
<dbReference type="InterPro" id="IPR000448">
    <property type="entry name" value="Rhabdo_ncapsid"/>
</dbReference>